<dbReference type="SUPFAM" id="SSF81665">
    <property type="entry name" value="Calcium ATPase, transmembrane domain M"/>
    <property type="match status" value="1"/>
</dbReference>
<dbReference type="GO" id="GO:0016887">
    <property type="term" value="F:ATP hydrolysis activity"/>
    <property type="evidence" value="ECO:0007669"/>
    <property type="project" value="InterPro"/>
</dbReference>
<evidence type="ECO:0000256" key="3">
    <source>
        <dbReference type="ARBA" id="ARBA00022539"/>
    </source>
</evidence>
<dbReference type="InterPro" id="IPR051014">
    <property type="entry name" value="Cation_Transport_ATPase_IB"/>
</dbReference>
<comment type="catalytic activity">
    <reaction evidence="8">
        <text>Cd(2+)(in) + ATP + H2O = Cd(2+)(out) + ADP + phosphate + H(+)</text>
        <dbReference type="Rhea" id="RHEA:12132"/>
        <dbReference type="ChEBI" id="CHEBI:15377"/>
        <dbReference type="ChEBI" id="CHEBI:15378"/>
        <dbReference type="ChEBI" id="CHEBI:30616"/>
        <dbReference type="ChEBI" id="CHEBI:43474"/>
        <dbReference type="ChEBI" id="CHEBI:48775"/>
        <dbReference type="ChEBI" id="CHEBI:456216"/>
        <dbReference type="EC" id="7.2.2.21"/>
    </reaction>
</comment>
<dbReference type="InterPro" id="IPR018303">
    <property type="entry name" value="ATPase_P-typ_P_site"/>
</dbReference>
<keyword evidence="4 9" id="KW-0812">Transmembrane</keyword>
<evidence type="ECO:0000256" key="2">
    <source>
        <dbReference type="ARBA" id="ARBA00006024"/>
    </source>
</evidence>
<dbReference type="SUPFAM" id="SSF56784">
    <property type="entry name" value="HAD-like"/>
    <property type="match status" value="1"/>
</dbReference>
<comment type="subcellular location">
    <subcellularLocation>
        <location evidence="1">Cell membrane</location>
        <topology evidence="1">Multi-pass membrane protein</topology>
    </subcellularLocation>
</comment>
<dbReference type="PRINTS" id="PR00119">
    <property type="entry name" value="CATATPASE"/>
</dbReference>
<evidence type="ECO:0000256" key="9">
    <source>
        <dbReference type="RuleBase" id="RU362081"/>
    </source>
</evidence>
<dbReference type="EC" id="7.2.2.21" evidence="7"/>
<dbReference type="InterPro" id="IPR023214">
    <property type="entry name" value="HAD_sf"/>
</dbReference>
<organism evidence="11 12">
    <name type="scientific">Candidatus Borkfalkia faecavium</name>
    <dbReference type="NCBI Taxonomy" id="2838508"/>
    <lineage>
        <taxon>Bacteria</taxon>
        <taxon>Bacillati</taxon>
        <taxon>Bacillota</taxon>
        <taxon>Clostridia</taxon>
        <taxon>Christensenellales</taxon>
        <taxon>Christensenellaceae</taxon>
        <taxon>Candidatus Borkfalkia</taxon>
    </lineage>
</organism>
<dbReference type="InterPro" id="IPR059000">
    <property type="entry name" value="ATPase_P-type_domA"/>
</dbReference>
<dbReference type="AlphaFoldDB" id="A0A9D2AVC3"/>
<dbReference type="InterPro" id="IPR023298">
    <property type="entry name" value="ATPase_P-typ_TM_dom_sf"/>
</dbReference>
<gene>
    <name evidence="11" type="primary">cadA</name>
    <name evidence="11" type="ORF">H9851_04385</name>
</gene>
<dbReference type="InterPro" id="IPR023299">
    <property type="entry name" value="ATPase_P-typ_cyto_dom_N"/>
</dbReference>
<dbReference type="NCBIfam" id="TIGR01494">
    <property type="entry name" value="ATPase_P-type"/>
    <property type="match status" value="1"/>
</dbReference>
<keyword evidence="9" id="KW-1003">Cell membrane</keyword>
<dbReference type="SUPFAM" id="SSF81653">
    <property type="entry name" value="Calcium ATPase, transduction domain A"/>
    <property type="match status" value="1"/>
</dbReference>
<accession>A0A9D2AVC3</accession>
<comment type="similarity">
    <text evidence="2 9">Belongs to the cation transport ATPase (P-type) (TC 3.A.3) family. Type IB subfamily.</text>
</comment>
<keyword evidence="5 9" id="KW-1133">Transmembrane helix</keyword>
<dbReference type="InterPro" id="IPR027256">
    <property type="entry name" value="P-typ_ATPase_IB"/>
</dbReference>
<dbReference type="PANTHER" id="PTHR48085:SF5">
    <property type="entry name" value="CADMIUM_ZINC-TRANSPORTING ATPASE HMA4-RELATED"/>
    <property type="match status" value="1"/>
</dbReference>
<dbReference type="Pfam" id="PF00122">
    <property type="entry name" value="E1-E2_ATPase"/>
    <property type="match status" value="1"/>
</dbReference>
<evidence type="ECO:0000256" key="8">
    <source>
        <dbReference type="ARBA" id="ARBA00049338"/>
    </source>
</evidence>
<dbReference type="GO" id="GO:0046872">
    <property type="term" value="F:metal ion binding"/>
    <property type="evidence" value="ECO:0007669"/>
    <property type="project" value="UniProtKB-KW"/>
</dbReference>
<dbReference type="NCBIfam" id="TIGR01525">
    <property type="entry name" value="ATPase-IB_hvy"/>
    <property type="match status" value="1"/>
</dbReference>
<evidence type="ECO:0000256" key="7">
    <source>
        <dbReference type="ARBA" id="ARBA00039103"/>
    </source>
</evidence>
<sequence length="656" mass="70179">MKRSSMSRKDKKNLIRIAIALALFLAVFIVDKAMAGGLGGVLQGPAAWVFPFCLYLAVYLLIGYDVLWRAVRNIAHGQVFDENFLMCVATLGAFALAIYRGVTGQEIEGFDEACAVLLFYQVGEWFQSYATGRSRKSIAALMDIRPDYANLMQADGTFKRVDPAEVKVGDTILVNPGEKVPLDGVVVKGASALDTKALTGESLPREALEGGEIVSGSVNLTSQLTVRVEKEFYDSTVSKILELVENAADQKSKAENFITKFAKYYTPVVCAVALLLAIVPGLITMDWSTWVYRALSFLVVSCPCALVISIPLSFFAGIGAASRYGILVKGSNYLEKFNAADIFVFDKTGTLTKGNFAVAKISPAEDAEEVLRLAAIAEHDSSHPIARSVAARYGKQTEGGYTLTNIAGCGVVAEKKGSVILCGNGKLMERYGVPYRKEEGVGTVVYVAENGRFAGSLLIADEVKPEAAEVVSQLNGMGCKTVMLTGDNEAIAESVAKQIGLTGYKASLLPQNKVEEVEGMLAAKDKKEVLCFVGDGINDAPVLMRSDIGIAMGGAGSDAAIEAADIVLMQDDLRGLPLAKRIAKKTMAIVMENIVFSIAVKVVILILSAVGIANMWLAVFGDVGVAVIAILNAMRVNSKYLPEERGKRPAPVSVKE</sequence>
<keyword evidence="6 9" id="KW-0472">Membrane</keyword>
<feature type="transmembrane region" description="Helical" evidence="9">
    <location>
        <begin position="45"/>
        <end position="67"/>
    </location>
</feature>
<feature type="domain" description="P-type ATPase A" evidence="10">
    <location>
        <begin position="146"/>
        <end position="245"/>
    </location>
</feature>
<dbReference type="Pfam" id="PF00702">
    <property type="entry name" value="Hydrolase"/>
    <property type="match status" value="1"/>
</dbReference>
<evidence type="ECO:0000313" key="11">
    <source>
        <dbReference type="EMBL" id="HIX50499.1"/>
    </source>
</evidence>
<name>A0A9D2AVC3_9FIRM</name>
<protein>
    <recommendedName>
        <fullName evidence="7">Cd(2+)-exporting ATPase</fullName>
        <ecNumber evidence="7">7.2.2.21</ecNumber>
    </recommendedName>
</protein>
<keyword evidence="9" id="KW-0067">ATP-binding</keyword>
<dbReference type="GO" id="GO:0005524">
    <property type="term" value="F:ATP binding"/>
    <property type="evidence" value="ECO:0007669"/>
    <property type="project" value="UniProtKB-UniRule"/>
</dbReference>
<feature type="transmembrane region" description="Helical" evidence="9">
    <location>
        <begin position="295"/>
        <end position="321"/>
    </location>
</feature>
<dbReference type="InterPro" id="IPR008250">
    <property type="entry name" value="ATPase_P-typ_transduc_dom_A_sf"/>
</dbReference>
<evidence type="ECO:0000256" key="5">
    <source>
        <dbReference type="ARBA" id="ARBA00022989"/>
    </source>
</evidence>
<dbReference type="PROSITE" id="PS00154">
    <property type="entry name" value="ATPASE_E1_E2"/>
    <property type="match status" value="1"/>
</dbReference>
<keyword evidence="3" id="KW-0104">Cadmium</keyword>
<dbReference type="Gene3D" id="2.70.150.10">
    <property type="entry name" value="Calcium-transporting ATPase, cytoplasmic transduction domain A"/>
    <property type="match status" value="1"/>
</dbReference>
<dbReference type="Gene3D" id="3.40.1110.10">
    <property type="entry name" value="Calcium-transporting ATPase, cytoplasmic domain N"/>
    <property type="match status" value="1"/>
</dbReference>
<proteinExistence type="inferred from homology"/>
<keyword evidence="9" id="KW-0479">Metal-binding</keyword>
<reference evidence="11" key="2">
    <citation type="submission" date="2021-04" db="EMBL/GenBank/DDBJ databases">
        <authorList>
            <person name="Gilroy R."/>
        </authorList>
    </citation>
    <scope>NUCLEOTIDE SEQUENCE</scope>
    <source>
        <strain evidence="11">2189</strain>
    </source>
</reference>
<reference evidence="11" key="1">
    <citation type="journal article" date="2021" name="PeerJ">
        <title>Extensive microbial diversity within the chicken gut microbiome revealed by metagenomics and culture.</title>
        <authorList>
            <person name="Gilroy R."/>
            <person name="Ravi A."/>
            <person name="Getino M."/>
            <person name="Pursley I."/>
            <person name="Horton D.L."/>
            <person name="Alikhan N.F."/>
            <person name="Baker D."/>
            <person name="Gharbi K."/>
            <person name="Hall N."/>
            <person name="Watson M."/>
            <person name="Adriaenssens E.M."/>
            <person name="Foster-Nyarko E."/>
            <person name="Jarju S."/>
            <person name="Secka A."/>
            <person name="Antonio M."/>
            <person name="Oren A."/>
            <person name="Chaudhuri R.R."/>
            <person name="La Ragione R."/>
            <person name="Hildebrand F."/>
            <person name="Pallen M.J."/>
        </authorList>
    </citation>
    <scope>NUCLEOTIDE SEQUENCE</scope>
    <source>
        <strain evidence="11">2189</strain>
    </source>
</reference>
<dbReference type="Proteomes" id="UP000886847">
    <property type="component" value="Unassembled WGS sequence"/>
</dbReference>
<evidence type="ECO:0000259" key="10">
    <source>
        <dbReference type="Pfam" id="PF00122"/>
    </source>
</evidence>
<dbReference type="NCBIfam" id="TIGR01512">
    <property type="entry name" value="ATPase-IB2_Cd"/>
    <property type="match status" value="1"/>
</dbReference>
<dbReference type="EMBL" id="DXEW01000023">
    <property type="protein sequence ID" value="HIX50499.1"/>
    <property type="molecule type" value="Genomic_DNA"/>
</dbReference>
<dbReference type="GO" id="GO:0005886">
    <property type="term" value="C:plasma membrane"/>
    <property type="evidence" value="ECO:0007669"/>
    <property type="project" value="UniProtKB-SubCell"/>
</dbReference>
<dbReference type="FunFam" id="2.70.150.10:FF:000002">
    <property type="entry name" value="Copper-transporting ATPase 1, putative"/>
    <property type="match status" value="1"/>
</dbReference>
<evidence type="ECO:0000256" key="1">
    <source>
        <dbReference type="ARBA" id="ARBA00004651"/>
    </source>
</evidence>
<dbReference type="PANTHER" id="PTHR48085">
    <property type="entry name" value="CADMIUM/ZINC-TRANSPORTING ATPASE HMA2-RELATED"/>
    <property type="match status" value="1"/>
</dbReference>
<evidence type="ECO:0000256" key="4">
    <source>
        <dbReference type="ARBA" id="ARBA00022692"/>
    </source>
</evidence>
<feature type="transmembrane region" description="Helical" evidence="9">
    <location>
        <begin position="589"/>
        <end position="609"/>
    </location>
</feature>
<dbReference type="InterPro" id="IPR001757">
    <property type="entry name" value="P_typ_ATPase"/>
</dbReference>
<comment type="caution">
    <text evidence="11">The sequence shown here is derived from an EMBL/GenBank/DDBJ whole genome shotgun (WGS) entry which is preliminary data.</text>
</comment>
<feature type="transmembrane region" description="Helical" evidence="9">
    <location>
        <begin position="264"/>
        <end position="283"/>
    </location>
</feature>
<dbReference type="Gene3D" id="3.40.50.1000">
    <property type="entry name" value="HAD superfamily/HAD-like"/>
    <property type="match status" value="1"/>
</dbReference>
<evidence type="ECO:0000256" key="6">
    <source>
        <dbReference type="ARBA" id="ARBA00023136"/>
    </source>
</evidence>
<keyword evidence="9" id="KW-0547">Nucleotide-binding</keyword>
<dbReference type="InterPro" id="IPR036412">
    <property type="entry name" value="HAD-like_sf"/>
</dbReference>
<dbReference type="GO" id="GO:0008551">
    <property type="term" value="F:P-type cadmium transporter activity"/>
    <property type="evidence" value="ECO:0007669"/>
    <property type="project" value="UniProtKB-EC"/>
</dbReference>
<evidence type="ECO:0000313" key="12">
    <source>
        <dbReference type="Proteomes" id="UP000886847"/>
    </source>
</evidence>
<feature type="transmembrane region" description="Helical" evidence="9">
    <location>
        <begin position="615"/>
        <end position="634"/>
    </location>
</feature>